<gene>
    <name evidence="6" type="ORF">PAHAL_7G226300</name>
</gene>
<feature type="compositionally biased region" description="Basic residues" evidence="3">
    <location>
        <begin position="160"/>
        <end position="172"/>
    </location>
</feature>
<dbReference type="Pfam" id="PF13947">
    <property type="entry name" value="GUB_WAK_bind"/>
    <property type="match status" value="1"/>
</dbReference>
<feature type="compositionally biased region" description="Basic and acidic residues" evidence="3">
    <location>
        <begin position="143"/>
        <end position="153"/>
    </location>
</feature>
<dbReference type="AlphaFoldDB" id="A0A2S3I9N8"/>
<reference evidence="6" key="1">
    <citation type="submission" date="2018-04" db="EMBL/GenBank/DDBJ databases">
        <title>WGS assembly of Panicum hallii.</title>
        <authorList>
            <person name="Lovell J."/>
            <person name="Jenkins J."/>
            <person name="Lowry D."/>
            <person name="Mamidi S."/>
            <person name="Sreedasyam A."/>
            <person name="Weng X."/>
            <person name="Barry K."/>
            <person name="Bonette J."/>
            <person name="Campitelli B."/>
            <person name="Daum C."/>
            <person name="Gordon S."/>
            <person name="Gould B."/>
            <person name="Lipzen A."/>
            <person name="Macqueen A."/>
            <person name="Palacio-Mejia J."/>
            <person name="Plott C."/>
            <person name="Shakirov E."/>
            <person name="Shu S."/>
            <person name="Yoshinaga Y."/>
            <person name="Zane M."/>
            <person name="Rokhsar D."/>
            <person name="Grimwood J."/>
            <person name="Schmutz J."/>
            <person name="Juenger T."/>
        </authorList>
    </citation>
    <scope>NUCLEOTIDE SEQUENCE [LARGE SCALE GENOMIC DNA]</scope>
    <source>
        <strain evidence="6">FIL2</strain>
    </source>
</reference>
<dbReference type="PANTHER" id="PTHR33491">
    <property type="entry name" value="OSJNBA0016N04.9 PROTEIN"/>
    <property type="match status" value="1"/>
</dbReference>
<evidence type="ECO:0000256" key="2">
    <source>
        <dbReference type="ARBA" id="ARBA00022729"/>
    </source>
</evidence>
<proteinExistence type="predicted"/>
<evidence type="ECO:0000259" key="5">
    <source>
        <dbReference type="Pfam" id="PF13947"/>
    </source>
</evidence>
<evidence type="ECO:0000256" key="4">
    <source>
        <dbReference type="SAM" id="SignalP"/>
    </source>
</evidence>
<protein>
    <recommendedName>
        <fullName evidence="5">Wall-associated receptor kinase galacturonan-binding domain-containing protein</fullName>
    </recommendedName>
</protein>
<feature type="domain" description="Wall-associated receptor kinase galacturonan-binding" evidence="5">
    <location>
        <begin position="26"/>
        <end position="66"/>
    </location>
</feature>
<dbReference type="Gramene" id="PAN39746">
    <property type="protein sequence ID" value="PAN39746"/>
    <property type="gene ID" value="PAHAL_7G226300"/>
</dbReference>
<evidence type="ECO:0000313" key="6">
    <source>
        <dbReference type="EMBL" id="PAN39746.2"/>
    </source>
</evidence>
<comment type="subcellular location">
    <subcellularLocation>
        <location evidence="1">Membrane</location>
        <topology evidence="1">Single-pass membrane protein</topology>
    </subcellularLocation>
</comment>
<feature type="compositionally biased region" description="Gly residues" evidence="3">
    <location>
        <begin position="221"/>
        <end position="230"/>
    </location>
</feature>
<keyword evidence="2 4" id="KW-0732">Signal</keyword>
<dbReference type="GO" id="GO:0030247">
    <property type="term" value="F:polysaccharide binding"/>
    <property type="evidence" value="ECO:0007669"/>
    <property type="project" value="InterPro"/>
</dbReference>
<dbReference type="EMBL" id="CM008052">
    <property type="protein sequence ID" value="PAN39746.2"/>
    <property type="molecule type" value="Genomic_DNA"/>
</dbReference>
<dbReference type="GO" id="GO:0016020">
    <property type="term" value="C:membrane"/>
    <property type="evidence" value="ECO:0007669"/>
    <property type="project" value="UniProtKB-SubCell"/>
</dbReference>
<accession>A0A2S3I9N8</accession>
<feature type="signal peptide" evidence="4">
    <location>
        <begin position="1"/>
        <end position="22"/>
    </location>
</feature>
<name>A0A2S3I9N8_9POAL</name>
<feature type="region of interest" description="Disordered" evidence="3">
    <location>
        <begin position="143"/>
        <end position="230"/>
    </location>
</feature>
<sequence length="230" mass="23923">MAVLRLLPLVVPFLAATAVADGGRSCPTSCGAIDISYPFGVGPACSLPGFNLTCDASTYSNQLRLGSPNATVDYMITSASGSVTAVAVHVVRSVSMPAGAGAYSASWEGRSPSLARPTCRCSSSDAASRRRCSTAARDRGRELLRGLRREAGHGEAAGRTLRRRGMLPHRRAGAPAGVHPEPLARRLGCQPGRGDVTGHRPGQVRVPAERPGARRRRGHGRSGSSGLGHP</sequence>
<feature type="chain" id="PRO_5015435258" description="Wall-associated receptor kinase galacturonan-binding domain-containing protein" evidence="4">
    <location>
        <begin position="23"/>
        <end position="230"/>
    </location>
</feature>
<dbReference type="InterPro" id="IPR025287">
    <property type="entry name" value="WAK_GUB"/>
</dbReference>
<evidence type="ECO:0000256" key="3">
    <source>
        <dbReference type="SAM" id="MobiDB-lite"/>
    </source>
</evidence>
<organism evidence="6">
    <name type="scientific">Panicum hallii</name>
    <dbReference type="NCBI Taxonomy" id="206008"/>
    <lineage>
        <taxon>Eukaryota</taxon>
        <taxon>Viridiplantae</taxon>
        <taxon>Streptophyta</taxon>
        <taxon>Embryophyta</taxon>
        <taxon>Tracheophyta</taxon>
        <taxon>Spermatophyta</taxon>
        <taxon>Magnoliopsida</taxon>
        <taxon>Liliopsida</taxon>
        <taxon>Poales</taxon>
        <taxon>Poaceae</taxon>
        <taxon>PACMAD clade</taxon>
        <taxon>Panicoideae</taxon>
        <taxon>Panicodae</taxon>
        <taxon>Paniceae</taxon>
        <taxon>Panicinae</taxon>
        <taxon>Panicum</taxon>
        <taxon>Panicum sect. Panicum</taxon>
    </lineage>
</organism>
<evidence type="ECO:0000256" key="1">
    <source>
        <dbReference type="ARBA" id="ARBA00004167"/>
    </source>
</evidence>
<dbReference type="Proteomes" id="UP000243499">
    <property type="component" value="Chromosome 7"/>
</dbReference>